<keyword evidence="3" id="KW-1185">Reference proteome</keyword>
<evidence type="ECO:0000313" key="2">
    <source>
        <dbReference type="EMBL" id="QLF69853.1"/>
    </source>
</evidence>
<accession>A0ABX6QMV6</accession>
<dbReference type="Proteomes" id="UP000308530">
    <property type="component" value="Chromosome"/>
</dbReference>
<dbReference type="CDD" id="cd04301">
    <property type="entry name" value="NAT_SF"/>
    <property type="match status" value="1"/>
</dbReference>
<name>A0ABX6QMV6_9HYPH</name>
<evidence type="ECO:0000313" key="3">
    <source>
        <dbReference type="Proteomes" id="UP000308530"/>
    </source>
</evidence>
<dbReference type="InterPro" id="IPR000182">
    <property type="entry name" value="GNAT_dom"/>
</dbReference>
<dbReference type="InterPro" id="IPR016181">
    <property type="entry name" value="Acyl_CoA_acyltransferase"/>
</dbReference>
<gene>
    <name evidence="2" type="ORF">FE840_010045</name>
</gene>
<proteinExistence type="predicted"/>
<dbReference type="PROSITE" id="PS51186">
    <property type="entry name" value="GNAT"/>
    <property type="match status" value="1"/>
</dbReference>
<dbReference type="SUPFAM" id="SSF55729">
    <property type="entry name" value="Acyl-CoA N-acyltransferases (Nat)"/>
    <property type="match status" value="1"/>
</dbReference>
<sequence>MAAFTLRKTDPTDTAQIPALYAAAFPDEDLLPLVEALLEEKAGVLSLSAISGEALVGHVLFTHGTLEGALETVALLGPLAVNPEHQRHGIGKALIAEGLACLKDAGVAEVLVLGDPAYYSRSGFHPHARITPPYPLPEAYAEAWQWLRPDGDSEPLQGQLVLPGPWMQPGLWG</sequence>
<dbReference type="Gene3D" id="3.40.630.30">
    <property type="match status" value="1"/>
</dbReference>
<reference evidence="2 3" key="1">
    <citation type="submission" date="2020-06" db="EMBL/GenBank/DDBJ databases">
        <title>Genome sequence of Rhizobium sp strain ADMK78.</title>
        <authorList>
            <person name="Rahi P."/>
        </authorList>
    </citation>
    <scope>NUCLEOTIDE SEQUENCE [LARGE SCALE GENOMIC DNA]</scope>
    <source>
        <strain evidence="2 3">ADMK78</strain>
    </source>
</reference>
<dbReference type="EMBL" id="CP058350">
    <property type="protein sequence ID" value="QLF69853.1"/>
    <property type="molecule type" value="Genomic_DNA"/>
</dbReference>
<feature type="domain" description="N-acetyltransferase" evidence="1">
    <location>
        <begin position="4"/>
        <end position="147"/>
    </location>
</feature>
<dbReference type="RefSeq" id="WP_138288224.1">
    <property type="nucleotide sequence ID" value="NZ_CP058350.1"/>
</dbReference>
<dbReference type="Pfam" id="PF00583">
    <property type="entry name" value="Acetyltransf_1"/>
    <property type="match status" value="1"/>
</dbReference>
<evidence type="ECO:0000259" key="1">
    <source>
        <dbReference type="PROSITE" id="PS51186"/>
    </source>
</evidence>
<organism evidence="2 3">
    <name type="scientific">Peteryoungia desertarenae</name>
    <dbReference type="NCBI Taxonomy" id="1813451"/>
    <lineage>
        <taxon>Bacteria</taxon>
        <taxon>Pseudomonadati</taxon>
        <taxon>Pseudomonadota</taxon>
        <taxon>Alphaproteobacteria</taxon>
        <taxon>Hyphomicrobiales</taxon>
        <taxon>Rhizobiaceae</taxon>
        <taxon>Peteryoungia</taxon>
    </lineage>
</organism>
<protein>
    <submittedName>
        <fullName evidence="2">N-acetyltransferase</fullName>
    </submittedName>
</protein>